<accession>A0A8X6T5R1</accession>
<organism evidence="2 3">
    <name type="scientific">Nephila pilipes</name>
    <name type="common">Giant wood spider</name>
    <name type="synonym">Nephila maculata</name>
    <dbReference type="NCBI Taxonomy" id="299642"/>
    <lineage>
        <taxon>Eukaryota</taxon>
        <taxon>Metazoa</taxon>
        <taxon>Ecdysozoa</taxon>
        <taxon>Arthropoda</taxon>
        <taxon>Chelicerata</taxon>
        <taxon>Arachnida</taxon>
        <taxon>Araneae</taxon>
        <taxon>Araneomorphae</taxon>
        <taxon>Entelegynae</taxon>
        <taxon>Araneoidea</taxon>
        <taxon>Nephilidae</taxon>
        <taxon>Nephila</taxon>
    </lineage>
</organism>
<gene>
    <name evidence="2" type="ORF">NPIL_618071</name>
</gene>
<name>A0A8X6T5R1_NEPPI</name>
<dbReference type="OrthoDB" id="6437297at2759"/>
<dbReference type="Proteomes" id="UP000887013">
    <property type="component" value="Unassembled WGS sequence"/>
</dbReference>
<protein>
    <submittedName>
        <fullName evidence="2">Uncharacterized protein</fullName>
    </submittedName>
</protein>
<evidence type="ECO:0000313" key="3">
    <source>
        <dbReference type="Proteomes" id="UP000887013"/>
    </source>
</evidence>
<proteinExistence type="predicted"/>
<keyword evidence="3" id="KW-1185">Reference proteome</keyword>
<evidence type="ECO:0000313" key="2">
    <source>
        <dbReference type="EMBL" id="GFS78596.1"/>
    </source>
</evidence>
<dbReference type="EMBL" id="BMAW01002432">
    <property type="protein sequence ID" value="GFS78596.1"/>
    <property type="molecule type" value="Genomic_DNA"/>
</dbReference>
<evidence type="ECO:0000256" key="1">
    <source>
        <dbReference type="SAM" id="MobiDB-lite"/>
    </source>
</evidence>
<dbReference type="AlphaFoldDB" id="A0A8X6T5R1"/>
<reference evidence="2" key="1">
    <citation type="submission" date="2020-08" db="EMBL/GenBank/DDBJ databases">
        <title>Multicomponent nature underlies the extraordinary mechanical properties of spider dragline silk.</title>
        <authorList>
            <person name="Kono N."/>
            <person name="Nakamura H."/>
            <person name="Mori M."/>
            <person name="Yoshida Y."/>
            <person name="Ohtoshi R."/>
            <person name="Malay A.D."/>
            <person name="Moran D.A.P."/>
            <person name="Tomita M."/>
            <person name="Numata K."/>
            <person name="Arakawa K."/>
        </authorList>
    </citation>
    <scope>NUCLEOTIDE SEQUENCE</scope>
</reference>
<feature type="region of interest" description="Disordered" evidence="1">
    <location>
        <begin position="82"/>
        <end position="105"/>
    </location>
</feature>
<sequence length="105" mass="11710">MVLDRGRSTNPLPCAETQAVLKTIKAKGVAARHRASQAKRHCWQLPRSKLRISFLRRSETPFTHLIISDQWLFSIGSSNTLSSTKRTGLQPKKIIGHSSSNETKG</sequence>
<comment type="caution">
    <text evidence="2">The sequence shown here is derived from an EMBL/GenBank/DDBJ whole genome shotgun (WGS) entry which is preliminary data.</text>
</comment>